<keyword evidence="1" id="KW-0812">Transmembrane</keyword>
<gene>
    <name evidence="2" type="primary">BnaA01g07680D</name>
    <name evidence="2" type="ORF">GSBRNA2T00091345001</name>
</gene>
<evidence type="ECO:0000313" key="3">
    <source>
        <dbReference type="Proteomes" id="UP000028999"/>
    </source>
</evidence>
<keyword evidence="1" id="KW-1133">Transmembrane helix</keyword>
<dbReference type="EMBL" id="LK032781">
    <property type="protein sequence ID" value="CDY48597.1"/>
    <property type="molecule type" value="Genomic_DNA"/>
</dbReference>
<evidence type="ECO:0000256" key="1">
    <source>
        <dbReference type="SAM" id="Phobius"/>
    </source>
</evidence>
<protein>
    <submittedName>
        <fullName evidence="2">BnaA01g07680D protein</fullName>
    </submittedName>
</protein>
<dbReference type="AlphaFoldDB" id="A0A078IF43"/>
<dbReference type="Gramene" id="CDY48597">
    <property type="protein sequence ID" value="CDY48597"/>
    <property type="gene ID" value="GSBRNA2T00091345001"/>
</dbReference>
<organism evidence="2 3">
    <name type="scientific">Brassica napus</name>
    <name type="common">Rape</name>
    <dbReference type="NCBI Taxonomy" id="3708"/>
    <lineage>
        <taxon>Eukaryota</taxon>
        <taxon>Viridiplantae</taxon>
        <taxon>Streptophyta</taxon>
        <taxon>Embryophyta</taxon>
        <taxon>Tracheophyta</taxon>
        <taxon>Spermatophyta</taxon>
        <taxon>Magnoliopsida</taxon>
        <taxon>eudicotyledons</taxon>
        <taxon>Gunneridae</taxon>
        <taxon>Pentapetalae</taxon>
        <taxon>rosids</taxon>
        <taxon>malvids</taxon>
        <taxon>Brassicales</taxon>
        <taxon>Brassicaceae</taxon>
        <taxon>Brassiceae</taxon>
        <taxon>Brassica</taxon>
    </lineage>
</organism>
<accession>A0A078IF43</accession>
<keyword evidence="3" id="KW-1185">Reference proteome</keyword>
<feature type="transmembrane region" description="Helical" evidence="1">
    <location>
        <begin position="64"/>
        <end position="81"/>
    </location>
</feature>
<sequence>MCNSSTTTTTGTGTAVTENQQSRTDIFLDRLSIKTLEQPTKRNLQHCDNLGSPLMSEAVTEAKTLFTLAFPIAVAALVLYLRSASLTSVSV</sequence>
<name>A0A078IF43_BRANA</name>
<reference evidence="2 3" key="1">
    <citation type="journal article" date="2014" name="Science">
        <title>Plant genetics. Early allopolyploid evolution in the post-Neolithic Brassica napus oilseed genome.</title>
        <authorList>
            <person name="Chalhoub B."/>
            <person name="Denoeud F."/>
            <person name="Liu S."/>
            <person name="Parkin I.A."/>
            <person name="Tang H."/>
            <person name="Wang X."/>
            <person name="Chiquet J."/>
            <person name="Belcram H."/>
            <person name="Tong C."/>
            <person name="Samans B."/>
            <person name="Correa M."/>
            <person name="Da Silva C."/>
            <person name="Just J."/>
            <person name="Falentin C."/>
            <person name="Koh C.S."/>
            <person name="Le Clainche I."/>
            <person name="Bernard M."/>
            <person name="Bento P."/>
            <person name="Noel B."/>
            <person name="Labadie K."/>
            <person name="Alberti A."/>
            <person name="Charles M."/>
            <person name="Arnaud D."/>
            <person name="Guo H."/>
            <person name="Daviaud C."/>
            <person name="Alamery S."/>
            <person name="Jabbari K."/>
            <person name="Zhao M."/>
            <person name="Edger P.P."/>
            <person name="Chelaifa H."/>
            <person name="Tack D."/>
            <person name="Lassalle G."/>
            <person name="Mestiri I."/>
            <person name="Schnel N."/>
            <person name="Le Paslier M.C."/>
            <person name="Fan G."/>
            <person name="Renault V."/>
            <person name="Bayer P.E."/>
            <person name="Golicz A.A."/>
            <person name="Manoli S."/>
            <person name="Lee T.H."/>
            <person name="Thi V.H."/>
            <person name="Chalabi S."/>
            <person name="Hu Q."/>
            <person name="Fan C."/>
            <person name="Tollenaere R."/>
            <person name="Lu Y."/>
            <person name="Battail C."/>
            <person name="Shen J."/>
            <person name="Sidebottom C.H."/>
            <person name="Wang X."/>
            <person name="Canaguier A."/>
            <person name="Chauveau A."/>
            <person name="Berard A."/>
            <person name="Deniot G."/>
            <person name="Guan M."/>
            <person name="Liu Z."/>
            <person name="Sun F."/>
            <person name="Lim Y.P."/>
            <person name="Lyons E."/>
            <person name="Town C.D."/>
            <person name="Bancroft I."/>
            <person name="Wang X."/>
            <person name="Meng J."/>
            <person name="Ma J."/>
            <person name="Pires J.C."/>
            <person name="King G.J."/>
            <person name="Brunel D."/>
            <person name="Delourme R."/>
            <person name="Renard M."/>
            <person name="Aury J.M."/>
            <person name="Adams K.L."/>
            <person name="Batley J."/>
            <person name="Snowdon R.J."/>
            <person name="Tost J."/>
            <person name="Edwards D."/>
            <person name="Zhou Y."/>
            <person name="Hua W."/>
            <person name="Sharpe A.G."/>
            <person name="Paterson A.H."/>
            <person name="Guan C."/>
            <person name="Wincker P."/>
        </authorList>
    </citation>
    <scope>NUCLEOTIDE SEQUENCE [LARGE SCALE GENOMIC DNA]</scope>
    <source>
        <strain evidence="3">cv. Darmor-bzh</strain>
    </source>
</reference>
<dbReference type="Proteomes" id="UP000028999">
    <property type="component" value="Unassembled WGS sequence"/>
</dbReference>
<proteinExistence type="predicted"/>
<dbReference type="PaxDb" id="3708-A0A078IF43"/>
<evidence type="ECO:0000313" key="2">
    <source>
        <dbReference type="EMBL" id="CDY48597.1"/>
    </source>
</evidence>
<keyword evidence="1" id="KW-0472">Membrane</keyword>
<dbReference type="STRING" id="3708.A0A078IF43"/>